<dbReference type="EMBL" id="SRJD01000017">
    <property type="protein sequence ID" value="TGA97048.1"/>
    <property type="molecule type" value="Genomic_DNA"/>
</dbReference>
<keyword evidence="2 5" id="KW-0812">Transmembrane</keyword>
<comment type="subcellular location">
    <subcellularLocation>
        <location evidence="1">Membrane</location>
        <topology evidence="1">Multi-pass membrane protein</topology>
    </subcellularLocation>
</comment>
<dbReference type="GO" id="GO:0043190">
    <property type="term" value="C:ATP-binding cassette (ABC) transporter complex"/>
    <property type="evidence" value="ECO:0007669"/>
    <property type="project" value="TreeGrafter"/>
</dbReference>
<dbReference type="GO" id="GO:0006824">
    <property type="term" value="P:cobalt ion transport"/>
    <property type="evidence" value="ECO:0007669"/>
    <property type="project" value="TreeGrafter"/>
</dbReference>
<dbReference type="Proteomes" id="UP000298347">
    <property type="component" value="Unassembled WGS sequence"/>
</dbReference>
<dbReference type="Pfam" id="PF02361">
    <property type="entry name" value="CbiQ"/>
    <property type="match status" value="1"/>
</dbReference>
<feature type="transmembrane region" description="Helical" evidence="5">
    <location>
        <begin position="21"/>
        <end position="51"/>
    </location>
</feature>
<accession>A0A4Z0GL16</accession>
<evidence type="ECO:0000256" key="3">
    <source>
        <dbReference type="ARBA" id="ARBA00022989"/>
    </source>
</evidence>
<evidence type="ECO:0000256" key="5">
    <source>
        <dbReference type="SAM" id="Phobius"/>
    </source>
</evidence>
<organism evidence="6 7">
    <name type="scientific">Sporolactobacillus shoreae</name>
    <dbReference type="NCBI Taxonomy" id="1465501"/>
    <lineage>
        <taxon>Bacteria</taxon>
        <taxon>Bacillati</taxon>
        <taxon>Bacillota</taxon>
        <taxon>Bacilli</taxon>
        <taxon>Bacillales</taxon>
        <taxon>Sporolactobacillaceae</taxon>
        <taxon>Sporolactobacillus</taxon>
    </lineage>
</organism>
<dbReference type="CDD" id="cd16914">
    <property type="entry name" value="EcfT"/>
    <property type="match status" value="1"/>
</dbReference>
<dbReference type="PANTHER" id="PTHR43723:SF1">
    <property type="entry name" value="COBALT TRANSPORT PROTEIN CBIQ"/>
    <property type="match status" value="1"/>
</dbReference>
<evidence type="ECO:0000313" key="7">
    <source>
        <dbReference type="Proteomes" id="UP000298347"/>
    </source>
</evidence>
<dbReference type="AlphaFoldDB" id="A0A4Z0GL16"/>
<gene>
    <name evidence="6" type="ORF">E4665_13490</name>
</gene>
<keyword evidence="3 5" id="KW-1133">Transmembrane helix</keyword>
<dbReference type="InterPro" id="IPR003339">
    <property type="entry name" value="ABC/ECF_trnsptr_transmembrane"/>
</dbReference>
<feature type="transmembrane region" description="Helical" evidence="5">
    <location>
        <begin position="103"/>
        <end position="126"/>
    </location>
</feature>
<dbReference type="PANTHER" id="PTHR43723">
    <property type="entry name" value="COBALT TRANSPORT PROTEIN CBIQ"/>
    <property type="match status" value="1"/>
</dbReference>
<dbReference type="OrthoDB" id="92887at2"/>
<comment type="caution">
    <text evidence="6">The sequence shown here is derived from an EMBL/GenBank/DDBJ whole genome shotgun (WGS) entry which is preliminary data.</text>
</comment>
<feature type="transmembrane region" description="Helical" evidence="5">
    <location>
        <begin position="235"/>
        <end position="255"/>
    </location>
</feature>
<evidence type="ECO:0000256" key="2">
    <source>
        <dbReference type="ARBA" id="ARBA00022692"/>
    </source>
</evidence>
<evidence type="ECO:0000313" key="6">
    <source>
        <dbReference type="EMBL" id="TGA97048.1"/>
    </source>
</evidence>
<sequence length="267" mass="30936">MDNLWKNTDKLFFKVNPSLKFLCFALLFIVYLFVHNLNTIIWAAVAFTFLYTWAAGISNKISFWFFLTTFIVSFFSASAMILYGKGTHILFHWYLIQISEESLARGILLGLRTFVFGLISMLFASTTPPVPFFYSLMQQLKIPVRYAYGCLAAFRMLPIMAEELVHIRQAMKVRGLTRKKGFGAFYEQFKRYSLGMLVQSIRRAQRTAVAMEAKRFSMNSERTFYYQIGWSRSDLIFLLIVSVTVVSGFLLSRWIPLTPFSNVIDGY</sequence>
<dbReference type="InterPro" id="IPR052770">
    <property type="entry name" value="Cobalt_transport_CbiQ"/>
</dbReference>
<evidence type="ECO:0000256" key="1">
    <source>
        <dbReference type="ARBA" id="ARBA00004141"/>
    </source>
</evidence>
<dbReference type="RefSeq" id="WP_135349317.1">
    <property type="nucleotide sequence ID" value="NZ_SRJD01000017.1"/>
</dbReference>
<evidence type="ECO:0000256" key="4">
    <source>
        <dbReference type="ARBA" id="ARBA00023136"/>
    </source>
</evidence>
<keyword evidence="4 5" id="KW-0472">Membrane</keyword>
<protein>
    <submittedName>
        <fullName evidence="6">Energy-coupling factor transporter transmembrane protein EcfT</fullName>
    </submittedName>
</protein>
<reference evidence="6 7" key="1">
    <citation type="journal article" date="2015" name="Int. J. Syst. Evol. Microbiol.">
        <title>Sporolactobacillus shoreae sp. nov. and Sporolactobacillus spathodeae sp. nov., two spore-forming lactic acid bacteria isolated from tree barks in Thailand.</title>
        <authorList>
            <person name="Thamacharoensuk T."/>
            <person name="Kitahara M."/>
            <person name="Ohkuma M."/>
            <person name="Thongchul N."/>
            <person name="Tanasupawat S."/>
        </authorList>
    </citation>
    <scope>NUCLEOTIDE SEQUENCE [LARGE SCALE GENOMIC DNA]</scope>
    <source>
        <strain evidence="6 7">BK92</strain>
    </source>
</reference>
<proteinExistence type="predicted"/>
<name>A0A4Z0GL16_9BACL</name>
<keyword evidence="7" id="KW-1185">Reference proteome</keyword>
<feature type="transmembrane region" description="Helical" evidence="5">
    <location>
        <begin position="63"/>
        <end position="83"/>
    </location>
</feature>